<dbReference type="Pfam" id="PF00857">
    <property type="entry name" value="Isochorismatase"/>
    <property type="match status" value="1"/>
</dbReference>
<dbReference type="RefSeq" id="WP_110939049.1">
    <property type="nucleotide sequence ID" value="NZ_KZ614148.1"/>
</dbReference>
<evidence type="ECO:0000256" key="1">
    <source>
        <dbReference type="ARBA" id="ARBA00006336"/>
    </source>
</evidence>
<dbReference type="InterPro" id="IPR000868">
    <property type="entry name" value="Isochorismatase-like_dom"/>
</dbReference>
<keyword evidence="5" id="KW-1185">Reference proteome</keyword>
<comment type="similarity">
    <text evidence="1">Belongs to the isochorismatase family.</text>
</comment>
<proteinExistence type="inferred from homology"/>
<accession>A0A3A9K4L1</accession>
<feature type="domain" description="Isochorismatase-like" evidence="3">
    <location>
        <begin position="6"/>
        <end position="179"/>
    </location>
</feature>
<dbReference type="CDD" id="cd01014">
    <property type="entry name" value="nicotinamidase_related"/>
    <property type="match status" value="1"/>
</dbReference>
<name>A0A3A9K4L1_9BACI</name>
<dbReference type="OrthoDB" id="257098at2"/>
<dbReference type="InterPro" id="IPR050272">
    <property type="entry name" value="Isochorismatase-like_hydrls"/>
</dbReference>
<dbReference type="EMBL" id="PDOE01000007">
    <property type="protein sequence ID" value="RKL66268.1"/>
    <property type="molecule type" value="Genomic_DNA"/>
</dbReference>
<gene>
    <name evidence="4" type="ORF">CR203_15345</name>
</gene>
<comment type="caution">
    <text evidence="4">The sequence shown here is derived from an EMBL/GenBank/DDBJ whole genome shotgun (WGS) entry which is preliminary data.</text>
</comment>
<dbReference type="Gene3D" id="3.40.50.850">
    <property type="entry name" value="Isochorismatase-like"/>
    <property type="match status" value="1"/>
</dbReference>
<evidence type="ECO:0000313" key="5">
    <source>
        <dbReference type="Proteomes" id="UP000281498"/>
    </source>
</evidence>
<dbReference type="Proteomes" id="UP000281498">
    <property type="component" value="Unassembled WGS sequence"/>
</dbReference>
<dbReference type="AlphaFoldDB" id="A0A3A9K4L1"/>
<dbReference type="PANTHER" id="PTHR43540:SF1">
    <property type="entry name" value="ISOCHORISMATASE HYDROLASE"/>
    <property type="match status" value="1"/>
</dbReference>
<organism evidence="4 5">
    <name type="scientific">Salipaludibacillus neizhouensis</name>
    <dbReference type="NCBI Taxonomy" id="885475"/>
    <lineage>
        <taxon>Bacteria</taxon>
        <taxon>Bacillati</taxon>
        <taxon>Bacillota</taxon>
        <taxon>Bacilli</taxon>
        <taxon>Bacillales</taxon>
        <taxon>Bacillaceae</taxon>
    </lineage>
</organism>
<evidence type="ECO:0000259" key="3">
    <source>
        <dbReference type="Pfam" id="PF00857"/>
    </source>
</evidence>
<dbReference type="PANTHER" id="PTHR43540">
    <property type="entry name" value="PEROXYUREIDOACRYLATE/UREIDOACRYLATE AMIDOHYDROLASE-RELATED"/>
    <property type="match status" value="1"/>
</dbReference>
<evidence type="ECO:0000256" key="2">
    <source>
        <dbReference type="ARBA" id="ARBA00022801"/>
    </source>
</evidence>
<keyword evidence="2 4" id="KW-0378">Hydrolase</keyword>
<reference evidence="4 5" key="1">
    <citation type="submission" date="2017-10" db="EMBL/GenBank/DDBJ databases">
        <title>Bacillus sp. nov., a halophilic bacterium isolated from a Keqin Lake.</title>
        <authorList>
            <person name="Wang H."/>
        </authorList>
    </citation>
    <scope>NUCLEOTIDE SEQUENCE [LARGE SCALE GENOMIC DNA]</scope>
    <source>
        <strain evidence="4 5">KCTC 13187</strain>
    </source>
</reference>
<dbReference type="InterPro" id="IPR036380">
    <property type="entry name" value="Isochorismatase-like_sf"/>
</dbReference>
<evidence type="ECO:0000313" key="4">
    <source>
        <dbReference type="EMBL" id="RKL66268.1"/>
    </source>
</evidence>
<sequence>MLNGKCALLIIDVQKAFEDKKWGERNNPNAEESIEQILSVWRNLGWDIIHVQHKSNKVDSVFHPNHAGFQIKEIVKPIKDEVVIEKTVNSAFIGTDLENLLKEKQITQVVVTGLTTPHCVSTSTRMSGNLGFDTFLVSDATAAFGLKGHDGRYYRPEEVHDVSLVALNEEFATILTTNELIAKLKMEKFGVF</sequence>
<protein>
    <submittedName>
        <fullName evidence="4">Cysteine hydrolase</fullName>
    </submittedName>
</protein>
<dbReference type="GO" id="GO:0016787">
    <property type="term" value="F:hydrolase activity"/>
    <property type="evidence" value="ECO:0007669"/>
    <property type="project" value="UniProtKB-KW"/>
</dbReference>
<dbReference type="SUPFAM" id="SSF52499">
    <property type="entry name" value="Isochorismatase-like hydrolases"/>
    <property type="match status" value="1"/>
</dbReference>